<evidence type="ECO:0000313" key="1">
    <source>
        <dbReference type="EMBL" id="ETR70266.1"/>
    </source>
</evidence>
<reference evidence="2" key="1">
    <citation type="submission" date="2012-11" db="EMBL/GenBank/DDBJ databases">
        <authorList>
            <person name="Lucero-Rivera Y.E."/>
            <person name="Tovar-Ramirez D."/>
        </authorList>
    </citation>
    <scope>NUCLEOTIDE SEQUENCE [LARGE SCALE GENOMIC DNA]</scope>
    <source>
        <strain evidence="2">Araruama</strain>
    </source>
</reference>
<gene>
    <name evidence="1" type="ORF">OMM_08937</name>
</gene>
<dbReference type="Proteomes" id="UP000189670">
    <property type="component" value="Unassembled WGS sequence"/>
</dbReference>
<evidence type="ECO:0008006" key="3">
    <source>
        <dbReference type="Google" id="ProtNLM"/>
    </source>
</evidence>
<proteinExistence type="predicted"/>
<dbReference type="AlphaFoldDB" id="A0A1V1P675"/>
<evidence type="ECO:0000313" key="2">
    <source>
        <dbReference type="Proteomes" id="UP000189670"/>
    </source>
</evidence>
<organism evidence="1 2">
    <name type="scientific">Candidatus Magnetoglobus multicellularis str. Araruama</name>
    <dbReference type="NCBI Taxonomy" id="890399"/>
    <lineage>
        <taxon>Bacteria</taxon>
        <taxon>Pseudomonadati</taxon>
        <taxon>Thermodesulfobacteriota</taxon>
        <taxon>Desulfobacteria</taxon>
        <taxon>Desulfobacterales</taxon>
        <taxon>Desulfobacteraceae</taxon>
        <taxon>Candidatus Magnetoglobus</taxon>
    </lineage>
</organism>
<dbReference type="EMBL" id="ATBP01000454">
    <property type="protein sequence ID" value="ETR70266.1"/>
    <property type="molecule type" value="Genomic_DNA"/>
</dbReference>
<name>A0A1V1P675_9BACT</name>
<comment type="caution">
    <text evidence="1">The sequence shown here is derived from an EMBL/GenBank/DDBJ whole genome shotgun (WGS) entry which is preliminary data.</text>
</comment>
<accession>A0A1V1P675</accession>
<sequence>MFDAVNQHVFNYLKKPINLPDLLDSISKAISNRDMVLIALEQMVKKSPNQPEILENGQTFTPKRLYDEVRKTPHMDKNFIKV</sequence>
<protein>
    <recommendedName>
        <fullName evidence="3">Response regulatory domain-containing protein</fullName>
    </recommendedName>
</protein>